<protein>
    <submittedName>
        <fullName evidence="1">Uncharacterized protein</fullName>
    </submittedName>
</protein>
<dbReference type="EMBL" id="JAEUBD010000014">
    <property type="protein sequence ID" value="KAH3678668.1"/>
    <property type="molecule type" value="Genomic_DNA"/>
</dbReference>
<gene>
    <name evidence="1" type="ORF">OGATHE_000218</name>
</gene>
<keyword evidence="2" id="KW-1185">Reference proteome</keyword>
<comment type="caution">
    <text evidence="1">The sequence shown here is derived from an EMBL/GenBank/DDBJ whole genome shotgun (WGS) entry which is preliminary data.</text>
</comment>
<reference evidence="1" key="2">
    <citation type="submission" date="2021-01" db="EMBL/GenBank/DDBJ databases">
        <authorList>
            <person name="Schikora-Tamarit M.A."/>
        </authorList>
    </citation>
    <scope>NUCLEOTIDE SEQUENCE</scope>
    <source>
        <strain evidence="1">NCAIM Y.01608</strain>
    </source>
</reference>
<sequence>MELICDGRYVLDFDQIKFLSDSALFFLANPLWPPSWLLISRLISLDSSSVMLLSRGSVSEPSMFASIDPVDRRRSTSSSRKKWTVPVLDEQHSTVASTLKLRHEICAV</sequence>
<evidence type="ECO:0000313" key="2">
    <source>
        <dbReference type="Proteomes" id="UP000788993"/>
    </source>
</evidence>
<dbReference type="Proteomes" id="UP000788993">
    <property type="component" value="Unassembled WGS sequence"/>
</dbReference>
<reference evidence="1" key="1">
    <citation type="journal article" date="2021" name="Open Biol.">
        <title>Shared evolutionary footprints suggest mitochondrial oxidative damage underlies multiple complex I losses in fungi.</title>
        <authorList>
            <person name="Schikora-Tamarit M.A."/>
            <person name="Marcet-Houben M."/>
            <person name="Nosek J."/>
            <person name="Gabaldon T."/>
        </authorList>
    </citation>
    <scope>NUCLEOTIDE SEQUENCE</scope>
    <source>
        <strain evidence="1">NCAIM Y.01608</strain>
    </source>
</reference>
<evidence type="ECO:0000313" key="1">
    <source>
        <dbReference type="EMBL" id="KAH3678668.1"/>
    </source>
</evidence>
<accession>A0A9P8PUM1</accession>
<dbReference type="AlphaFoldDB" id="A0A9P8PUM1"/>
<organism evidence="1 2">
    <name type="scientific">Ogataea polymorpha</name>
    <dbReference type="NCBI Taxonomy" id="460523"/>
    <lineage>
        <taxon>Eukaryota</taxon>
        <taxon>Fungi</taxon>
        <taxon>Dikarya</taxon>
        <taxon>Ascomycota</taxon>
        <taxon>Saccharomycotina</taxon>
        <taxon>Pichiomycetes</taxon>
        <taxon>Pichiales</taxon>
        <taxon>Pichiaceae</taxon>
        <taxon>Ogataea</taxon>
    </lineage>
</organism>
<proteinExistence type="predicted"/>
<name>A0A9P8PUM1_9ASCO</name>